<dbReference type="GO" id="GO:0004984">
    <property type="term" value="F:olfactory receptor activity"/>
    <property type="evidence" value="ECO:0007669"/>
    <property type="project" value="InterPro"/>
</dbReference>
<feature type="transmembrane region" description="Helical" evidence="10">
    <location>
        <begin position="65"/>
        <end position="87"/>
    </location>
</feature>
<feature type="transmembrane region" description="Helical" evidence="10">
    <location>
        <begin position="178"/>
        <end position="208"/>
    </location>
</feature>
<dbReference type="InterPro" id="IPR004117">
    <property type="entry name" value="7tm6_olfct_rcpt"/>
</dbReference>
<feature type="transmembrane region" description="Helical" evidence="10">
    <location>
        <begin position="285"/>
        <end position="305"/>
    </location>
</feature>
<organism evidence="11 12">
    <name type="scientific">Zophobas morio</name>
    <dbReference type="NCBI Taxonomy" id="2755281"/>
    <lineage>
        <taxon>Eukaryota</taxon>
        <taxon>Metazoa</taxon>
        <taxon>Ecdysozoa</taxon>
        <taxon>Arthropoda</taxon>
        <taxon>Hexapoda</taxon>
        <taxon>Insecta</taxon>
        <taxon>Pterygota</taxon>
        <taxon>Neoptera</taxon>
        <taxon>Endopterygota</taxon>
        <taxon>Coleoptera</taxon>
        <taxon>Polyphaga</taxon>
        <taxon>Cucujiformia</taxon>
        <taxon>Tenebrionidae</taxon>
        <taxon>Zophobas</taxon>
    </lineage>
</organism>
<dbReference type="EMBL" id="JALNTZ010000002">
    <property type="protein sequence ID" value="KAJ3663321.1"/>
    <property type="molecule type" value="Genomic_DNA"/>
</dbReference>
<evidence type="ECO:0000256" key="10">
    <source>
        <dbReference type="SAM" id="Phobius"/>
    </source>
</evidence>
<evidence type="ECO:0000256" key="1">
    <source>
        <dbReference type="ARBA" id="ARBA00004651"/>
    </source>
</evidence>
<dbReference type="Proteomes" id="UP001168821">
    <property type="component" value="Unassembled WGS sequence"/>
</dbReference>
<keyword evidence="9" id="KW-0807">Transducer</keyword>
<evidence type="ECO:0000256" key="8">
    <source>
        <dbReference type="ARBA" id="ARBA00023170"/>
    </source>
</evidence>
<reference evidence="11" key="1">
    <citation type="journal article" date="2023" name="G3 (Bethesda)">
        <title>Whole genome assemblies of Zophobas morio and Tenebrio molitor.</title>
        <authorList>
            <person name="Kaur S."/>
            <person name="Stinson S.A."/>
            <person name="diCenzo G.C."/>
        </authorList>
    </citation>
    <scope>NUCLEOTIDE SEQUENCE</scope>
    <source>
        <strain evidence="11">QUZm001</strain>
    </source>
</reference>
<keyword evidence="12" id="KW-1185">Reference proteome</keyword>
<dbReference type="AlphaFoldDB" id="A0AA38MNW2"/>
<evidence type="ECO:0000313" key="11">
    <source>
        <dbReference type="EMBL" id="KAJ3663321.1"/>
    </source>
</evidence>
<keyword evidence="5" id="KW-0552">Olfaction</keyword>
<evidence type="ECO:0008006" key="13">
    <source>
        <dbReference type="Google" id="ProtNLM"/>
    </source>
</evidence>
<evidence type="ECO:0000256" key="7">
    <source>
        <dbReference type="ARBA" id="ARBA00023136"/>
    </source>
</evidence>
<keyword evidence="6 10" id="KW-1133">Transmembrane helix</keyword>
<dbReference type="PANTHER" id="PTHR21137">
    <property type="entry name" value="ODORANT RECEPTOR"/>
    <property type="match status" value="1"/>
</dbReference>
<evidence type="ECO:0000256" key="5">
    <source>
        <dbReference type="ARBA" id="ARBA00022725"/>
    </source>
</evidence>
<name>A0AA38MNW2_9CUCU</name>
<evidence type="ECO:0000256" key="9">
    <source>
        <dbReference type="ARBA" id="ARBA00023224"/>
    </source>
</evidence>
<feature type="transmembrane region" description="Helical" evidence="10">
    <location>
        <begin position="35"/>
        <end position="53"/>
    </location>
</feature>
<accession>A0AA38MNW2</accession>
<keyword evidence="8" id="KW-0675">Receptor</keyword>
<dbReference type="Pfam" id="PF02949">
    <property type="entry name" value="7tm_6"/>
    <property type="match status" value="1"/>
</dbReference>
<feature type="transmembrane region" description="Helical" evidence="10">
    <location>
        <begin position="127"/>
        <end position="149"/>
    </location>
</feature>
<dbReference type="GO" id="GO:0007165">
    <property type="term" value="P:signal transduction"/>
    <property type="evidence" value="ECO:0007669"/>
    <property type="project" value="UniProtKB-KW"/>
</dbReference>
<dbReference type="PANTHER" id="PTHR21137:SF35">
    <property type="entry name" value="ODORANT RECEPTOR 19A-RELATED"/>
    <property type="match status" value="1"/>
</dbReference>
<feature type="transmembrane region" description="Helical" evidence="10">
    <location>
        <begin position="256"/>
        <end position="273"/>
    </location>
</feature>
<keyword evidence="3" id="KW-0716">Sensory transduction</keyword>
<sequence length="320" mass="37339">MHKFDLRQPISVNILMLRLVGLWPEKHESYKPNLYTIYAFISIVGIMGSHNFFQTMHICFVYNDLEALAASIFITTTDVLVSVKMCFFIHNIKIVKKVIFSLNDDAFQPEGTKQVEMLRSSLKFWKFVYVWYFAMLSTTSTIWLILPILTGSVQSKQLPLEAWYFYDTTTSPLYEITYIYQCVSIAFLVVSTINIDLLVLALMVYIIGQCDNLCDSMKNLETIERRNVDKRIIQCIKHHKKILSFAQDSNQFFDKIILGQFVTSTVVLASTMFQLSLVNPFSKEGFIRIMYTTAMMTQIFVYCWFGNEVELKVRRFIHIH</sequence>
<dbReference type="GO" id="GO:0005886">
    <property type="term" value="C:plasma membrane"/>
    <property type="evidence" value="ECO:0007669"/>
    <property type="project" value="UniProtKB-SubCell"/>
</dbReference>
<evidence type="ECO:0000256" key="6">
    <source>
        <dbReference type="ARBA" id="ARBA00022989"/>
    </source>
</evidence>
<gene>
    <name evidence="11" type="ORF">Zmor_007612</name>
</gene>
<evidence type="ECO:0000256" key="3">
    <source>
        <dbReference type="ARBA" id="ARBA00022606"/>
    </source>
</evidence>
<proteinExistence type="predicted"/>
<keyword evidence="4 10" id="KW-0812">Transmembrane</keyword>
<evidence type="ECO:0000256" key="2">
    <source>
        <dbReference type="ARBA" id="ARBA00022475"/>
    </source>
</evidence>
<comment type="caution">
    <text evidence="11">The sequence shown here is derived from an EMBL/GenBank/DDBJ whole genome shotgun (WGS) entry which is preliminary data.</text>
</comment>
<protein>
    <recommendedName>
        <fullName evidence="13">7tm 6 domain containing protein</fullName>
    </recommendedName>
</protein>
<keyword evidence="2" id="KW-1003">Cell membrane</keyword>
<evidence type="ECO:0000313" key="12">
    <source>
        <dbReference type="Proteomes" id="UP001168821"/>
    </source>
</evidence>
<dbReference type="GO" id="GO:0005549">
    <property type="term" value="F:odorant binding"/>
    <property type="evidence" value="ECO:0007669"/>
    <property type="project" value="InterPro"/>
</dbReference>
<comment type="subcellular location">
    <subcellularLocation>
        <location evidence="1">Cell membrane</location>
        <topology evidence="1">Multi-pass membrane protein</topology>
    </subcellularLocation>
</comment>
<evidence type="ECO:0000256" key="4">
    <source>
        <dbReference type="ARBA" id="ARBA00022692"/>
    </source>
</evidence>
<keyword evidence="7 10" id="KW-0472">Membrane</keyword>